<reference evidence="1 2" key="1">
    <citation type="submission" date="2016-10" db="EMBL/GenBank/DDBJ databases">
        <authorList>
            <person name="de Groot N.N."/>
        </authorList>
    </citation>
    <scope>NUCLEOTIDE SEQUENCE [LARGE SCALE GENOMIC DNA]</scope>
    <source>
        <strain evidence="1 2">DSM 2179</strain>
    </source>
</reference>
<dbReference type="EMBL" id="FNZK01000020">
    <property type="protein sequence ID" value="SEJ86521.1"/>
    <property type="molecule type" value="Genomic_DNA"/>
</dbReference>
<dbReference type="STRING" id="84035.SAMN05660742_12077"/>
<sequence length="87" mass="10491">MNVWIVLIPLVIITASYFEIYRLKHITVAYKDDFGCVRGYAFDYAYPLQEKWMNISEFEKYVAAKKKLPEVKIERIKVKTEWKVRRV</sequence>
<evidence type="ECO:0000313" key="2">
    <source>
        <dbReference type="Proteomes" id="UP000199662"/>
    </source>
</evidence>
<organism evidence="1 2">
    <name type="scientific">Propionispira arboris</name>
    <dbReference type="NCBI Taxonomy" id="84035"/>
    <lineage>
        <taxon>Bacteria</taxon>
        <taxon>Bacillati</taxon>
        <taxon>Bacillota</taxon>
        <taxon>Negativicutes</taxon>
        <taxon>Selenomonadales</taxon>
        <taxon>Selenomonadaceae</taxon>
        <taxon>Propionispira</taxon>
    </lineage>
</organism>
<dbReference type="AlphaFoldDB" id="A0A1H7CA17"/>
<gene>
    <name evidence="1" type="ORF">SAMN05660742_12077</name>
</gene>
<keyword evidence="2" id="KW-1185">Reference proteome</keyword>
<name>A0A1H7CA17_9FIRM</name>
<protein>
    <submittedName>
        <fullName evidence="1">Uncharacterized protein</fullName>
    </submittedName>
</protein>
<evidence type="ECO:0000313" key="1">
    <source>
        <dbReference type="EMBL" id="SEJ86521.1"/>
    </source>
</evidence>
<dbReference type="RefSeq" id="WP_091834440.1">
    <property type="nucleotide sequence ID" value="NZ_FNZK01000020.1"/>
</dbReference>
<dbReference type="Proteomes" id="UP000199662">
    <property type="component" value="Unassembled WGS sequence"/>
</dbReference>
<accession>A0A1H7CA17</accession>
<proteinExistence type="predicted"/>